<sequence>MQTGTTCLFDVIQLRHEYELQEAINKIIELH</sequence>
<dbReference type="EMBL" id="CAJHIS010000048">
    <property type="protein sequence ID" value="CAD6495032.1"/>
    <property type="molecule type" value="Genomic_DNA"/>
</dbReference>
<protein>
    <submittedName>
        <fullName evidence="1">Uncharacterized protein</fullName>
    </submittedName>
</protein>
<comment type="caution">
    <text evidence="1">The sequence shown here is derived from an EMBL/GenBank/DDBJ whole genome shotgun (WGS) entry which is preliminary data.</text>
</comment>
<reference evidence="1" key="1">
    <citation type="submission" date="2020-10" db="EMBL/GenBank/DDBJ databases">
        <authorList>
            <person name="Hahn C.J."/>
            <person name="Laso-Perez R."/>
            <person name="Vulcano F."/>
            <person name="Vaziourakis K.-M."/>
            <person name="Stokke R."/>
            <person name="Steen I.H."/>
            <person name="Teske A."/>
            <person name="Boetius A."/>
            <person name="Liebeke M."/>
            <person name="Amann R."/>
            <person name="Knittel K."/>
        </authorList>
    </citation>
    <scope>NUCLEOTIDE SEQUENCE</scope>
    <source>
        <strain evidence="1">Gfbio:e3339647-f889-4370-9287-4fb5cb688e4c:AG392D22_GoMArc1</strain>
    </source>
</reference>
<proteinExistence type="predicted"/>
<evidence type="ECO:0000313" key="1">
    <source>
        <dbReference type="EMBL" id="CAD6495032.1"/>
    </source>
</evidence>
<name>A0A811TEY6_9EURY</name>
<dbReference type="AlphaFoldDB" id="A0A811TEY6"/>
<evidence type="ECO:0000313" key="2">
    <source>
        <dbReference type="Proteomes" id="UP000634805"/>
    </source>
</evidence>
<gene>
    <name evidence="1" type="ORF">EMLJLAPB_01118</name>
</gene>
<organism evidence="1 2">
    <name type="scientific">Candidatus Argoarchaeum ethanivorans</name>
    <dbReference type="NCBI Taxonomy" id="2608793"/>
    <lineage>
        <taxon>Archaea</taxon>
        <taxon>Methanobacteriati</taxon>
        <taxon>Methanobacteriota</taxon>
        <taxon>Stenosarchaea group</taxon>
        <taxon>Methanomicrobia</taxon>
        <taxon>Methanosarcinales</taxon>
        <taxon>Methanosarcinales incertae sedis</taxon>
        <taxon>GOM Arc I cluster</taxon>
        <taxon>Candidatus Argoarchaeum</taxon>
    </lineage>
</organism>
<dbReference type="Proteomes" id="UP000634805">
    <property type="component" value="Unassembled WGS sequence"/>
</dbReference>
<accession>A0A811TEY6</accession>